<evidence type="ECO:0000313" key="3">
    <source>
        <dbReference type="Proteomes" id="UP000440578"/>
    </source>
</evidence>
<name>A0A6A4X3Q3_AMPAM</name>
<dbReference type="EMBL" id="VIIS01000292">
    <property type="protein sequence ID" value="KAF0310730.1"/>
    <property type="molecule type" value="Genomic_DNA"/>
</dbReference>
<evidence type="ECO:0000256" key="1">
    <source>
        <dbReference type="SAM" id="MobiDB-lite"/>
    </source>
</evidence>
<dbReference type="OrthoDB" id="28868at2759"/>
<feature type="region of interest" description="Disordered" evidence="1">
    <location>
        <begin position="42"/>
        <end position="105"/>
    </location>
</feature>
<reference evidence="2 3" key="1">
    <citation type="submission" date="2019-07" db="EMBL/GenBank/DDBJ databases">
        <title>Draft genome assembly of a fouling barnacle, Amphibalanus amphitrite (Darwin, 1854): The first reference genome for Thecostraca.</title>
        <authorList>
            <person name="Kim W."/>
        </authorList>
    </citation>
    <scope>NUCLEOTIDE SEQUENCE [LARGE SCALE GENOMIC DNA]</scope>
    <source>
        <strain evidence="2">SNU_AA5</strain>
        <tissue evidence="2">Soma without cirri and trophi</tissue>
    </source>
</reference>
<dbReference type="Proteomes" id="UP000440578">
    <property type="component" value="Unassembled WGS sequence"/>
</dbReference>
<gene>
    <name evidence="2" type="primary">FBXO21_4</name>
    <name evidence="2" type="ORF">FJT64_001927</name>
</gene>
<organism evidence="2 3">
    <name type="scientific">Amphibalanus amphitrite</name>
    <name type="common">Striped barnacle</name>
    <name type="synonym">Balanus amphitrite</name>
    <dbReference type="NCBI Taxonomy" id="1232801"/>
    <lineage>
        <taxon>Eukaryota</taxon>
        <taxon>Metazoa</taxon>
        <taxon>Ecdysozoa</taxon>
        <taxon>Arthropoda</taxon>
        <taxon>Crustacea</taxon>
        <taxon>Multicrustacea</taxon>
        <taxon>Cirripedia</taxon>
        <taxon>Thoracica</taxon>
        <taxon>Thoracicalcarea</taxon>
        <taxon>Balanomorpha</taxon>
        <taxon>Balanoidea</taxon>
        <taxon>Balanidae</taxon>
        <taxon>Amphibalaninae</taxon>
        <taxon>Amphibalanus</taxon>
    </lineage>
</organism>
<proteinExistence type="predicted"/>
<keyword evidence="3" id="KW-1185">Reference proteome</keyword>
<sequence>MRHRACENLELAPAPLPIGHRELGRYFVRYDGRRYVPLAAVSERYPDPPPPDAEDGDGAAATAAGRGDSGDSGDGPPPGTDGDRTVGDGTDGDVPPCRSDGDVRL</sequence>
<protein>
    <submittedName>
        <fullName evidence="2">F-box only protein 21</fullName>
    </submittedName>
</protein>
<dbReference type="AlphaFoldDB" id="A0A6A4X3Q3"/>
<accession>A0A6A4X3Q3</accession>
<comment type="caution">
    <text evidence="2">The sequence shown here is derived from an EMBL/GenBank/DDBJ whole genome shotgun (WGS) entry which is preliminary data.</text>
</comment>
<evidence type="ECO:0000313" key="2">
    <source>
        <dbReference type="EMBL" id="KAF0310730.1"/>
    </source>
</evidence>